<evidence type="ECO:0000256" key="12">
    <source>
        <dbReference type="SAM" id="MobiDB-lite"/>
    </source>
</evidence>
<evidence type="ECO:0000256" key="3">
    <source>
        <dbReference type="ARBA" id="ARBA00007831"/>
    </source>
</evidence>
<accession>A0AAV2TQI0</accession>
<dbReference type="PRINTS" id="PR00196">
    <property type="entry name" value="ANNEXIN"/>
</dbReference>
<dbReference type="FunFam" id="1.10.220.10:FF:000001">
    <property type="entry name" value="Annexin"/>
    <property type="match status" value="1"/>
</dbReference>
<comment type="function">
    <text evidence="8">Involved in reproduction of the worm. Involved in host-parasite interaction. Delivered into the host cell by means of parasite exosomes. Binds to acidic phospholipid membranes in a calcium-dependent manner in vitro. Causes aggregation of liposomes in the presence of calcium, but not in its absence. Likely to promote membrane fusion. May provide structural integrity within the tegument.</text>
</comment>
<comment type="similarity">
    <text evidence="3 11">Belongs to the annexin family.</text>
</comment>
<comment type="subcellular location">
    <subcellularLocation>
        <location evidence="1">Host cell</location>
    </subcellularLocation>
    <subcellularLocation>
        <location evidence="2">Secreted</location>
        <location evidence="2">Extracellular exosome</location>
    </subcellularLocation>
    <subcellularLocation>
        <location evidence="9">Tegument</location>
    </subcellularLocation>
</comment>
<dbReference type="GO" id="GO:0012506">
    <property type="term" value="C:vesicle membrane"/>
    <property type="evidence" value="ECO:0007669"/>
    <property type="project" value="TreeGrafter"/>
</dbReference>
<evidence type="ECO:0000256" key="10">
    <source>
        <dbReference type="ARBA" id="ARBA00077076"/>
    </source>
</evidence>
<keyword evidence="5 11" id="KW-0106">Calcium</keyword>
<evidence type="ECO:0000313" key="14">
    <source>
        <dbReference type="Proteomes" id="UP001497525"/>
    </source>
</evidence>
<name>A0AAV2TQI0_CALDB</name>
<dbReference type="GO" id="GO:0005509">
    <property type="term" value="F:calcium ion binding"/>
    <property type="evidence" value="ECO:0007669"/>
    <property type="project" value="InterPro"/>
</dbReference>
<dbReference type="GO" id="GO:0005886">
    <property type="term" value="C:plasma membrane"/>
    <property type="evidence" value="ECO:0007669"/>
    <property type="project" value="TreeGrafter"/>
</dbReference>
<dbReference type="GO" id="GO:0001786">
    <property type="term" value="F:phosphatidylserine binding"/>
    <property type="evidence" value="ECO:0007669"/>
    <property type="project" value="TreeGrafter"/>
</dbReference>
<dbReference type="Proteomes" id="UP001497525">
    <property type="component" value="Unassembled WGS sequence"/>
</dbReference>
<evidence type="ECO:0000256" key="4">
    <source>
        <dbReference type="ARBA" id="ARBA00022737"/>
    </source>
</evidence>
<evidence type="ECO:0000256" key="5">
    <source>
        <dbReference type="ARBA" id="ARBA00022837"/>
    </source>
</evidence>
<keyword evidence="4 11" id="KW-0677">Repeat</keyword>
<dbReference type="EMBL" id="CAXLJL010000378">
    <property type="protein sequence ID" value="CAL5137218.1"/>
    <property type="molecule type" value="Genomic_DNA"/>
</dbReference>
<feature type="compositionally biased region" description="Pro residues" evidence="12">
    <location>
        <begin position="25"/>
        <end position="36"/>
    </location>
</feature>
<dbReference type="PANTHER" id="PTHR10502">
    <property type="entry name" value="ANNEXIN"/>
    <property type="match status" value="1"/>
</dbReference>
<dbReference type="GO" id="GO:0005576">
    <property type="term" value="C:extracellular region"/>
    <property type="evidence" value="ECO:0007669"/>
    <property type="project" value="UniProtKB-SubCell"/>
</dbReference>
<dbReference type="InterPro" id="IPR018252">
    <property type="entry name" value="Annexin_repeat_CS"/>
</dbReference>
<dbReference type="FunFam" id="1.10.220.10:FF:000002">
    <property type="entry name" value="Annexin"/>
    <property type="match status" value="1"/>
</dbReference>
<protein>
    <recommendedName>
        <fullName evidence="10 11">Annexin</fullName>
    </recommendedName>
</protein>
<dbReference type="FunFam" id="1.10.220.10:FF:000004">
    <property type="entry name" value="Annexin"/>
    <property type="match status" value="1"/>
</dbReference>
<evidence type="ECO:0000313" key="13">
    <source>
        <dbReference type="EMBL" id="CAL5137218.1"/>
    </source>
</evidence>
<dbReference type="InterPro" id="IPR037104">
    <property type="entry name" value="Annexin_sf"/>
</dbReference>
<dbReference type="Pfam" id="PF00191">
    <property type="entry name" value="Annexin"/>
    <property type="match status" value="4"/>
</dbReference>
<dbReference type="InterPro" id="IPR001464">
    <property type="entry name" value="Annexin"/>
</dbReference>
<evidence type="ECO:0000256" key="2">
    <source>
        <dbReference type="ARBA" id="ARBA00004550"/>
    </source>
</evidence>
<evidence type="ECO:0000256" key="7">
    <source>
        <dbReference type="ARBA" id="ARBA00023302"/>
    </source>
</evidence>
<feature type="compositionally biased region" description="Low complexity" evidence="12">
    <location>
        <begin position="134"/>
        <end position="157"/>
    </location>
</feature>
<sequence>MFPGDDYSAWSLGPPNQAPRDLFPGGPPEPGPPVAYPQPCGNPMMAPGPPMGFEDPGYLPGLAPGGMPPPTSDPFGPPGVNPPYAGGMGMAPANPSFLPGLEPGPAGGMGMPQPMSDPGYLPGLGPAPSGGMGTPQPAAPAGLPGLTPGYPNANVTPAPTPAQPSPSLYPTDDAFGPPIPIAPLPCAVSDPGAMSALSATGFACALPQEDIYAPTLKPYPNFDPNLDSERLRKAMKGLGTDENTIIEIMGHRTVDQRVKIVQQYKTLYGRDLIKDFRSDLTGHFQDVIEALCYGPAELDAFLLRKAMKGAGTDEGCLIDILCTRNNEQIRKIKEAYSRMFEGRSLEKDVVGDTSRHFKRLMVSMVQANRDESTTVDKEQARRDAEDLYRAGEKRLGTDESTFNMILAQRSFAHLRVVFDEYMKISKRDIETSLKKEMSGDLLKSHLAIVRCIKNKPKYFAYQLMKSMKGAGTRDTALIRIVVTRCEVDMAKIKEEFQRDYGKSLETWITGDTSGDYRRTLLALISSGY</sequence>
<dbReference type="GO" id="GO:0005737">
    <property type="term" value="C:cytoplasm"/>
    <property type="evidence" value="ECO:0007669"/>
    <property type="project" value="TreeGrafter"/>
</dbReference>
<evidence type="ECO:0000256" key="8">
    <source>
        <dbReference type="ARBA" id="ARBA00059330"/>
    </source>
</evidence>
<evidence type="ECO:0000256" key="9">
    <source>
        <dbReference type="ARBA" id="ARBA00060393"/>
    </source>
</evidence>
<keyword evidence="6 11" id="KW-0041">Annexin</keyword>
<dbReference type="FunFam" id="1.10.220.10:FF:000003">
    <property type="entry name" value="Annexin"/>
    <property type="match status" value="1"/>
</dbReference>
<dbReference type="SUPFAM" id="SSF47874">
    <property type="entry name" value="Annexin"/>
    <property type="match status" value="1"/>
</dbReference>
<evidence type="ECO:0000256" key="1">
    <source>
        <dbReference type="ARBA" id="ARBA00004340"/>
    </source>
</evidence>
<feature type="region of interest" description="Disordered" evidence="12">
    <location>
        <begin position="95"/>
        <end position="165"/>
    </location>
</feature>
<reference evidence="13" key="1">
    <citation type="submission" date="2024-06" db="EMBL/GenBank/DDBJ databases">
        <authorList>
            <person name="Liu X."/>
            <person name="Lenzi L."/>
            <person name="Haldenby T S."/>
            <person name="Uol C."/>
        </authorList>
    </citation>
    <scope>NUCLEOTIDE SEQUENCE</scope>
</reference>
<dbReference type="Gene3D" id="1.10.220.10">
    <property type="entry name" value="Annexin"/>
    <property type="match status" value="4"/>
</dbReference>
<dbReference type="InterPro" id="IPR018502">
    <property type="entry name" value="Annexin_repeat"/>
</dbReference>
<gene>
    <name evidence="13" type="ORF">CDAUBV1_LOCUS11472</name>
</gene>
<feature type="region of interest" description="Disordered" evidence="12">
    <location>
        <begin position="1"/>
        <end position="49"/>
    </location>
</feature>
<keyword evidence="7 11" id="KW-0111">Calcium/phospholipid-binding</keyword>
<dbReference type="GO" id="GO:0005634">
    <property type="term" value="C:nucleus"/>
    <property type="evidence" value="ECO:0007669"/>
    <property type="project" value="TreeGrafter"/>
</dbReference>
<dbReference type="GO" id="GO:0043657">
    <property type="term" value="C:host cell"/>
    <property type="evidence" value="ECO:0007669"/>
    <property type="project" value="UniProtKB-SubCell"/>
</dbReference>
<dbReference type="PANTHER" id="PTHR10502:SF102">
    <property type="entry name" value="ANNEXIN B11"/>
    <property type="match status" value="1"/>
</dbReference>
<dbReference type="SMART" id="SM00335">
    <property type="entry name" value="ANX"/>
    <property type="match status" value="4"/>
</dbReference>
<organism evidence="13 14">
    <name type="scientific">Calicophoron daubneyi</name>
    <name type="common">Rumen fluke</name>
    <name type="synonym">Paramphistomum daubneyi</name>
    <dbReference type="NCBI Taxonomy" id="300641"/>
    <lineage>
        <taxon>Eukaryota</taxon>
        <taxon>Metazoa</taxon>
        <taxon>Spiralia</taxon>
        <taxon>Lophotrochozoa</taxon>
        <taxon>Platyhelminthes</taxon>
        <taxon>Trematoda</taxon>
        <taxon>Digenea</taxon>
        <taxon>Plagiorchiida</taxon>
        <taxon>Pronocephalata</taxon>
        <taxon>Paramphistomoidea</taxon>
        <taxon>Paramphistomidae</taxon>
        <taxon>Calicophoron</taxon>
    </lineage>
</organism>
<evidence type="ECO:0000256" key="11">
    <source>
        <dbReference type="RuleBase" id="RU003540"/>
    </source>
</evidence>
<dbReference type="GO" id="GO:0005544">
    <property type="term" value="F:calcium-dependent phospholipid binding"/>
    <property type="evidence" value="ECO:0007669"/>
    <property type="project" value="UniProtKB-KW"/>
</dbReference>
<dbReference type="PROSITE" id="PS51897">
    <property type="entry name" value="ANNEXIN_2"/>
    <property type="match status" value="4"/>
</dbReference>
<comment type="domain">
    <text evidence="11">A pair of annexin repeats may form one binding site for calcium and phospholipid.</text>
</comment>
<evidence type="ECO:0000256" key="6">
    <source>
        <dbReference type="ARBA" id="ARBA00023216"/>
    </source>
</evidence>
<comment type="caution">
    <text evidence="13">The sequence shown here is derived from an EMBL/GenBank/DDBJ whole genome shotgun (WGS) entry which is preliminary data.</text>
</comment>
<dbReference type="AlphaFoldDB" id="A0AAV2TQI0"/>
<proteinExistence type="inferred from homology"/>
<dbReference type="PROSITE" id="PS00223">
    <property type="entry name" value="ANNEXIN_1"/>
    <property type="match status" value="2"/>
</dbReference>